<organism evidence="2 3">
    <name type="scientific">Enterococcus asini</name>
    <dbReference type="NCBI Taxonomy" id="57732"/>
    <lineage>
        <taxon>Bacteria</taxon>
        <taxon>Bacillati</taxon>
        <taxon>Bacillota</taxon>
        <taxon>Bacilli</taxon>
        <taxon>Lactobacillales</taxon>
        <taxon>Enterococcaceae</taxon>
        <taxon>Enterococcus</taxon>
    </lineage>
</organism>
<comment type="caution">
    <text evidence="2">The sequence shown here is derived from an EMBL/GenBank/DDBJ whole genome shotgun (WGS) entry which is preliminary data.</text>
</comment>
<evidence type="ECO:0000313" key="3">
    <source>
        <dbReference type="Proteomes" id="UP001256711"/>
    </source>
</evidence>
<dbReference type="InterPro" id="IPR050126">
    <property type="entry name" value="Ap4A_hydrolase"/>
</dbReference>
<dbReference type="GO" id="GO:0110154">
    <property type="term" value="P:RNA decapping"/>
    <property type="evidence" value="ECO:0007669"/>
    <property type="project" value="TreeGrafter"/>
</dbReference>
<dbReference type="InterPro" id="IPR004843">
    <property type="entry name" value="Calcineurin-like_PHP"/>
</dbReference>
<dbReference type="SUPFAM" id="SSF56300">
    <property type="entry name" value="Metallo-dependent phosphatases"/>
    <property type="match status" value="1"/>
</dbReference>
<dbReference type="Proteomes" id="UP001256711">
    <property type="component" value="Unassembled WGS sequence"/>
</dbReference>
<evidence type="ECO:0000259" key="1">
    <source>
        <dbReference type="Pfam" id="PF00149"/>
    </source>
</evidence>
<proteinExistence type="predicted"/>
<gene>
    <name evidence="2" type="ORF">P7H43_09145</name>
</gene>
<sequence>MKPYVFAIGDVHGMYDLFTKVVDYFDPGLHQLILMGDLNDRGPQVKESFLLGKKLVEEQGAVYLMGNHEELFLYFLDRPEDVGTLYEQNGGRQTIESLLHKGAWEEYSPTEIAMMIKSRYKDLVAFLRTRPLYAQWGPYVFVHAGVDLHKKDWRKTSPHDFVWIREDFHQSPNHTGKTIVFGHTITPALHGDMMTTDLWQQDHKIGIDGGAVFGGSLHGVIFDQKGILQDIEYQNLTGPWQPSI</sequence>
<dbReference type="GO" id="GO:0005737">
    <property type="term" value="C:cytoplasm"/>
    <property type="evidence" value="ECO:0007669"/>
    <property type="project" value="TreeGrafter"/>
</dbReference>
<feature type="domain" description="Calcineurin-like phosphoesterase" evidence="1">
    <location>
        <begin position="6"/>
        <end position="191"/>
    </location>
</feature>
<reference evidence="2" key="1">
    <citation type="submission" date="2023-03" db="EMBL/GenBank/DDBJ databases">
        <authorList>
            <person name="Shen W."/>
            <person name="Cai J."/>
        </authorList>
    </citation>
    <scope>NUCLEOTIDE SEQUENCE</scope>
    <source>
        <strain evidence="2">B226-2</strain>
    </source>
</reference>
<dbReference type="InterPro" id="IPR029052">
    <property type="entry name" value="Metallo-depent_PP-like"/>
</dbReference>
<dbReference type="Gene3D" id="3.60.21.10">
    <property type="match status" value="1"/>
</dbReference>
<dbReference type="AlphaFoldDB" id="A0AAW8U097"/>
<name>A0AAW8U097_9ENTE</name>
<accession>A0AAW8U097</accession>
<dbReference type="PANTHER" id="PTHR42850">
    <property type="entry name" value="METALLOPHOSPHOESTERASE"/>
    <property type="match status" value="1"/>
</dbReference>
<dbReference type="GO" id="GO:0016791">
    <property type="term" value="F:phosphatase activity"/>
    <property type="evidence" value="ECO:0007669"/>
    <property type="project" value="TreeGrafter"/>
</dbReference>
<dbReference type="GO" id="GO:0008803">
    <property type="term" value="F:bis(5'-nucleosyl)-tetraphosphatase (symmetrical) activity"/>
    <property type="evidence" value="ECO:0007669"/>
    <property type="project" value="TreeGrafter"/>
</dbReference>
<protein>
    <submittedName>
        <fullName evidence="2">Metallophosphoesterase</fullName>
    </submittedName>
</protein>
<dbReference type="Pfam" id="PF00149">
    <property type="entry name" value="Metallophos"/>
    <property type="match status" value="1"/>
</dbReference>
<evidence type="ECO:0000313" key="2">
    <source>
        <dbReference type="EMBL" id="MDT2810652.1"/>
    </source>
</evidence>
<dbReference type="EMBL" id="JARQBJ010000004">
    <property type="protein sequence ID" value="MDT2810652.1"/>
    <property type="molecule type" value="Genomic_DNA"/>
</dbReference>
<dbReference type="RefSeq" id="WP_270598756.1">
    <property type="nucleotide sequence ID" value="NZ_JAQESC010000014.1"/>
</dbReference>
<dbReference type="PANTHER" id="PTHR42850:SF4">
    <property type="entry name" value="ZINC-DEPENDENT ENDOPOLYPHOSPHATASE"/>
    <property type="match status" value="1"/>
</dbReference>